<name>A0ABN9R4Z5_9DINO</name>
<feature type="non-terminal residue" evidence="3">
    <location>
        <position position="1"/>
    </location>
</feature>
<feature type="non-terminal residue" evidence="3">
    <location>
        <position position="258"/>
    </location>
</feature>
<dbReference type="Proteomes" id="UP001189429">
    <property type="component" value="Unassembled WGS sequence"/>
</dbReference>
<feature type="domain" description="BTB" evidence="2">
    <location>
        <begin position="115"/>
        <end position="190"/>
    </location>
</feature>
<feature type="compositionally biased region" description="Acidic residues" evidence="1">
    <location>
        <begin position="1"/>
        <end position="17"/>
    </location>
</feature>
<evidence type="ECO:0000313" key="3">
    <source>
        <dbReference type="EMBL" id="CAK0812880.1"/>
    </source>
</evidence>
<sequence>EQAGDEEEAEGAEEEEEQRGGGAGRGGRGGVLARGDGEMSLEDRILDTSKRFAREVKQAKGGVAEETGVSMAKSLQAERESLAEELRQRQQQVQLERSALGHDRSRARVLAADVDDEVLVLNCGGDLFSAKRSTLCLYEGSYLANLFSGRWDSSIGGERDSSGHFFIDFDPACFRLVLNFFRSKRLENSARPAPAPAVPPEREEQFRNLVEYFGLTAELQEAASAALRCAPGPPGEAAPAGAEHMGSSLLQSASALLG</sequence>
<evidence type="ECO:0000256" key="1">
    <source>
        <dbReference type="SAM" id="MobiDB-lite"/>
    </source>
</evidence>
<keyword evidence="4" id="KW-1185">Reference proteome</keyword>
<dbReference type="PROSITE" id="PS50097">
    <property type="entry name" value="BTB"/>
    <property type="match status" value="1"/>
</dbReference>
<feature type="compositionally biased region" description="Gly residues" evidence="1">
    <location>
        <begin position="20"/>
        <end position="32"/>
    </location>
</feature>
<dbReference type="SUPFAM" id="SSF54695">
    <property type="entry name" value="POZ domain"/>
    <property type="match status" value="1"/>
</dbReference>
<dbReference type="EMBL" id="CAUYUJ010005247">
    <property type="protein sequence ID" value="CAK0812880.1"/>
    <property type="molecule type" value="Genomic_DNA"/>
</dbReference>
<evidence type="ECO:0000313" key="4">
    <source>
        <dbReference type="Proteomes" id="UP001189429"/>
    </source>
</evidence>
<dbReference type="Gene3D" id="3.30.710.10">
    <property type="entry name" value="Potassium Channel Kv1.1, Chain A"/>
    <property type="match status" value="1"/>
</dbReference>
<dbReference type="Pfam" id="PF02214">
    <property type="entry name" value="BTB_2"/>
    <property type="match status" value="1"/>
</dbReference>
<evidence type="ECO:0000259" key="2">
    <source>
        <dbReference type="PROSITE" id="PS50097"/>
    </source>
</evidence>
<proteinExistence type="predicted"/>
<comment type="caution">
    <text evidence="3">The sequence shown here is derived from an EMBL/GenBank/DDBJ whole genome shotgun (WGS) entry which is preliminary data.</text>
</comment>
<dbReference type="PANTHER" id="PTHR14499">
    <property type="entry name" value="POTASSIUM CHANNEL TETRAMERIZATION DOMAIN-CONTAINING"/>
    <property type="match status" value="1"/>
</dbReference>
<dbReference type="InterPro" id="IPR011333">
    <property type="entry name" value="SKP1/BTB/POZ_sf"/>
</dbReference>
<reference evidence="3" key="1">
    <citation type="submission" date="2023-10" db="EMBL/GenBank/DDBJ databases">
        <authorList>
            <person name="Chen Y."/>
            <person name="Shah S."/>
            <person name="Dougan E. K."/>
            <person name="Thang M."/>
            <person name="Chan C."/>
        </authorList>
    </citation>
    <scope>NUCLEOTIDE SEQUENCE [LARGE SCALE GENOMIC DNA]</scope>
</reference>
<accession>A0ABN9R4Z5</accession>
<dbReference type="InterPro" id="IPR003131">
    <property type="entry name" value="T1-type_BTB"/>
</dbReference>
<gene>
    <name evidence="3" type="ORF">PCOR1329_LOCUS17020</name>
</gene>
<organism evidence="3 4">
    <name type="scientific">Prorocentrum cordatum</name>
    <dbReference type="NCBI Taxonomy" id="2364126"/>
    <lineage>
        <taxon>Eukaryota</taxon>
        <taxon>Sar</taxon>
        <taxon>Alveolata</taxon>
        <taxon>Dinophyceae</taxon>
        <taxon>Prorocentrales</taxon>
        <taxon>Prorocentraceae</taxon>
        <taxon>Prorocentrum</taxon>
    </lineage>
</organism>
<feature type="region of interest" description="Disordered" evidence="1">
    <location>
        <begin position="1"/>
        <end position="40"/>
    </location>
</feature>
<dbReference type="PANTHER" id="PTHR14499:SF136">
    <property type="entry name" value="GH08630P"/>
    <property type="match status" value="1"/>
</dbReference>
<dbReference type="CDD" id="cd18316">
    <property type="entry name" value="BTB_POZ_KCTD-like"/>
    <property type="match status" value="1"/>
</dbReference>
<dbReference type="SMART" id="SM00225">
    <property type="entry name" value="BTB"/>
    <property type="match status" value="1"/>
</dbReference>
<dbReference type="InterPro" id="IPR000210">
    <property type="entry name" value="BTB/POZ_dom"/>
</dbReference>
<protein>
    <recommendedName>
        <fullName evidence="2">BTB domain-containing protein</fullName>
    </recommendedName>
</protein>